<dbReference type="OrthoDB" id="416470at2759"/>
<keyword evidence="7" id="KW-1185">Reference proteome</keyword>
<dbReference type="GO" id="GO:0003735">
    <property type="term" value="F:structural constituent of ribosome"/>
    <property type="evidence" value="ECO:0007669"/>
    <property type="project" value="InterPro"/>
</dbReference>
<feature type="region of interest" description="Disordered" evidence="5">
    <location>
        <begin position="73"/>
        <end position="112"/>
    </location>
</feature>
<evidence type="ECO:0000313" key="6">
    <source>
        <dbReference type="EMBL" id="KAF2154993.1"/>
    </source>
</evidence>
<accession>A0A9P4MJ97</accession>
<dbReference type="PANTHER" id="PTHR13501">
    <property type="entry name" value="CHLOROPLAST 50S RIBOSOMAL PROTEIN L22-RELATED"/>
    <property type="match status" value="1"/>
</dbReference>
<keyword evidence="3 4" id="KW-0687">Ribonucleoprotein</keyword>
<comment type="similarity">
    <text evidence="1 4">Belongs to the universal ribosomal protein uL22 family.</text>
</comment>
<dbReference type="SUPFAM" id="SSF54843">
    <property type="entry name" value="Ribosomal protein L22"/>
    <property type="match status" value="1"/>
</dbReference>
<dbReference type="GO" id="GO:0006412">
    <property type="term" value="P:translation"/>
    <property type="evidence" value="ECO:0007669"/>
    <property type="project" value="InterPro"/>
</dbReference>
<dbReference type="Gene3D" id="3.90.470.10">
    <property type="entry name" value="Ribosomal protein L22/L17"/>
    <property type="match status" value="1"/>
</dbReference>
<keyword evidence="2 4" id="KW-0689">Ribosomal protein</keyword>
<dbReference type="Pfam" id="PF00237">
    <property type="entry name" value="Ribosomal_L22"/>
    <property type="match status" value="2"/>
</dbReference>
<comment type="caution">
    <text evidence="6">The sequence shown here is derived from an EMBL/GenBank/DDBJ whole genome shotgun (WGS) entry which is preliminary data.</text>
</comment>
<evidence type="ECO:0000256" key="1">
    <source>
        <dbReference type="ARBA" id="ARBA00009451"/>
    </source>
</evidence>
<name>A0A9P4MJ97_9PEZI</name>
<protein>
    <submittedName>
        <fullName evidence="6">Ribosomal protein L22</fullName>
    </submittedName>
</protein>
<dbReference type="EMBL" id="ML996083">
    <property type="protein sequence ID" value="KAF2154993.1"/>
    <property type="molecule type" value="Genomic_DNA"/>
</dbReference>
<sequence>MSGPLRQQTLLAKNILQCHNHVSSPTRQTLPVYVQRRNASMWSRLFGGNKDKKPSSANQKAENPFLADLLSRKAKDSRSAAQQQPPQTKGDLSASSLFSTDEDLKRDEKRDQVIDSENLASIQGHRRNLQDLAVVLDPQPRKRETWQRRQVIKSLRRKERLTEEQFQRMTEREITVHSANFKTSVKKLGALARQIQGKSLEEAIVQMRFSKKKVAQEVRDQLEFARDKAIVSKGMGLGDKVEGGAVAAAVGPVDIQRKDGSRYTVTDPSKIYIDQAWVGRGPYGKLPDYRARSRVNIIRTPWTHLAVKLKEEGTLVREWEQREEKRRRQRLDKLWVPLPDRPLHGQNQYYTW</sequence>
<organism evidence="6 7">
    <name type="scientific">Myriangium duriaei CBS 260.36</name>
    <dbReference type="NCBI Taxonomy" id="1168546"/>
    <lineage>
        <taxon>Eukaryota</taxon>
        <taxon>Fungi</taxon>
        <taxon>Dikarya</taxon>
        <taxon>Ascomycota</taxon>
        <taxon>Pezizomycotina</taxon>
        <taxon>Dothideomycetes</taxon>
        <taxon>Dothideomycetidae</taxon>
        <taxon>Myriangiales</taxon>
        <taxon>Myriangiaceae</taxon>
        <taxon>Myriangium</taxon>
    </lineage>
</organism>
<evidence type="ECO:0000256" key="5">
    <source>
        <dbReference type="SAM" id="MobiDB-lite"/>
    </source>
</evidence>
<dbReference type="FunFam" id="3.90.470.10:FF:000017">
    <property type="entry name" value="54S ribosomal protein L22, mitochondrial"/>
    <property type="match status" value="1"/>
</dbReference>
<dbReference type="InterPro" id="IPR036394">
    <property type="entry name" value="Ribosomal_uL22_sf"/>
</dbReference>
<evidence type="ECO:0000256" key="3">
    <source>
        <dbReference type="ARBA" id="ARBA00023274"/>
    </source>
</evidence>
<evidence type="ECO:0000256" key="2">
    <source>
        <dbReference type="ARBA" id="ARBA00022980"/>
    </source>
</evidence>
<proteinExistence type="inferred from homology"/>
<evidence type="ECO:0000313" key="7">
    <source>
        <dbReference type="Proteomes" id="UP000799439"/>
    </source>
</evidence>
<feature type="compositionally biased region" description="Basic and acidic residues" evidence="5">
    <location>
        <begin position="102"/>
        <end position="112"/>
    </location>
</feature>
<dbReference type="AlphaFoldDB" id="A0A9P4MJ97"/>
<evidence type="ECO:0000256" key="4">
    <source>
        <dbReference type="RuleBase" id="RU004005"/>
    </source>
</evidence>
<dbReference type="GO" id="GO:0015934">
    <property type="term" value="C:large ribosomal subunit"/>
    <property type="evidence" value="ECO:0007669"/>
    <property type="project" value="InterPro"/>
</dbReference>
<dbReference type="InterPro" id="IPR001063">
    <property type="entry name" value="Ribosomal_uL22"/>
</dbReference>
<dbReference type="InterPro" id="IPR047867">
    <property type="entry name" value="Ribosomal_uL22_bac/org-type"/>
</dbReference>
<dbReference type="Proteomes" id="UP000799439">
    <property type="component" value="Unassembled WGS sequence"/>
</dbReference>
<reference evidence="6" key="1">
    <citation type="journal article" date="2020" name="Stud. Mycol.">
        <title>101 Dothideomycetes genomes: a test case for predicting lifestyles and emergence of pathogens.</title>
        <authorList>
            <person name="Haridas S."/>
            <person name="Albert R."/>
            <person name="Binder M."/>
            <person name="Bloem J."/>
            <person name="Labutti K."/>
            <person name="Salamov A."/>
            <person name="Andreopoulos B."/>
            <person name="Baker S."/>
            <person name="Barry K."/>
            <person name="Bills G."/>
            <person name="Bluhm B."/>
            <person name="Cannon C."/>
            <person name="Castanera R."/>
            <person name="Culley D."/>
            <person name="Daum C."/>
            <person name="Ezra D."/>
            <person name="Gonzalez J."/>
            <person name="Henrissat B."/>
            <person name="Kuo A."/>
            <person name="Liang C."/>
            <person name="Lipzen A."/>
            <person name="Lutzoni F."/>
            <person name="Magnuson J."/>
            <person name="Mondo S."/>
            <person name="Nolan M."/>
            <person name="Ohm R."/>
            <person name="Pangilinan J."/>
            <person name="Park H.-J."/>
            <person name="Ramirez L."/>
            <person name="Alfaro M."/>
            <person name="Sun H."/>
            <person name="Tritt A."/>
            <person name="Yoshinaga Y."/>
            <person name="Zwiers L.-H."/>
            <person name="Turgeon B."/>
            <person name="Goodwin S."/>
            <person name="Spatafora J."/>
            <person name="Crous P."/>
            <person name="Grigoriev I."/>
        </authorList>
    </citation>
    <scope>NUCLEOTIDE SEQUENCE</scope>
    <source>
        <strain evidence="6">CBS 260.36</strain>
    </source>
</reference>
<dbReference type="PANTHER" id="PTHR13501:SF10">
    <property type="entry name" value="LARGE RIBOSOMAL SUBUNIT PROTEIN UL22M"/>
    <property type="match status" value="1"/>
</dbReference>
<gene>
    <name evidence="6" type="ORF">K461DRAFT_291893</name>
</gene>